<proteinExistence type="predicted"/>
<reference evidence="1 2" key="1">
    <citation type="journal article" date="2016" name="Sci. Rep.">
        <title>The genome sequence of the outbreeding globe artichoke constructed de novo incorporating a phase-aware low-pass sequencing strategy of F1 progeny.</title>
        <authorList>
            <person name="Scaglione D."/>
            <person name="Reyes-Chin-Wo S."/>
            <person name="Acquadro A."/>
            <person name="Froenicke L."/>
            <person name="Portis E."/>
            <person name="Beitel C."/>
            <person name="Tirone M."/>
            <person name="Mauro R."/>
            <person name="Lo Monaco A."/>
            <person name="Mauromicale G."/>
            <person name="Faccioli P."/>
            <person name="Cattivelli L."/>
            <person name="Rieseberg L."/>
            <person name="Michelmore R."/>
            <person name="Lanteri S."/>
        </authorList>
    </citation>
    <scope>NUCLEOTIDE SEQUENCE [LARGE SCALE GENOMIC DNA]</scope>
    <source>
        <strain evidence="1">2C</strain>
    </source>
</reference>
<dbReference type="Gramene" id="KVI03204">
    <property type="protein sequence ID" value="KVI03204"/>
    <property type="gene ID" value="Ccrd_018495"/>
</dbReference>
<gene>
    <name evidence="1" type="ORF">Ccrd_018495</name>
</gene>
<dbReference type="EMBL" id="LEKV01002414">
    <property type="protein sequence ID" value="KVI03204.1"/>
    <property type="molecule type" value="Genomic_DNA"/>
</dbReference>
<evidence type="ECO:0000313" key="1">
    <source>
        <dbReference type="EMBL" id="KVI03204.1"/>
    </source>
</evidence>
<dbReference type="AlphaFoldDB" id="A0A103Y640"/>
<name>A0A103Y640_CYNCS</name>
<dbReference type="Proteomes" id="UP000243975">
    <property type="component" value="Unassembled WGS sequence"/>
</dbReference>
<comment type="caution">
    <text evidence="1">The sequence shown here is derived from an EMBL/GenBank/DDBJ whole genome shotgun (WGS) entry which is preliminary data.</text>
</comment>
<evidence type="ECO:0000313" key="2">
    <source>
        <dbReference type="Proteomes" id="UP000243975"/>
    </source>
</evidence>
<organism evidence="1 2">
    <name type="scientific">Cynara cardunculus var. scolymus</name>
    <name type="common">Globe artichoke</name>
    <name type="synonym">Cynara scolymus</name>
    <dbReference type="NCBI Taxonomy" id="59895"/>
    <lineage>
        <taxon>Eukaryota</taxon>
        <taxon>Viridiplantae</taxon>
        <taxon>Streptophyta</taxon>
        <taxon>Embryophyta</taxon>
        <taxon>Tracheophyta</taxon>
        <taxon>Spermatophyta</taxon>
        <taxon>Magnoliopsida</taxon>
        <taxon>eudicotyledons</taxon>
        <taxon>Gunneridae</taxon>
        <taxon>Pentapetalae</taxon>
        <taxon>asterids</taxon>
        <taxon>campanulids</taxon>
        <taxon>Asterales</taxon>
        <taxon>Asteraceae</taxon>
        <taxon>Carduoideae</taxon>
        <taxon>Cardueae</taxon>
        <taxon>Carduinae</taxon>
        <taxon>Cynara</taxon>
    </lineage>
</organism>
<keyword evidence="2" id="KW-1185">Reference proteome</keyword>
<sequence>MRTIRIICHDLDLTDSSDDDEPTGKPYERKAIVQEIKIPVVGADCVADEKTLETEDSCQDSNHGEKNLVKRKWF</sequence>
<protein>
    <submittedName>
        <fullName evidence="1">Uncharacterized protein</fullName>
    </submittedName>
</protein>
<accession>A0A103Y640</accession>